<accession>A0A2W0HIX4</accession>
<feature type="domain" description="Sigma-54 factor interaction" evidence="6">
    <location>
        <begin position="152"/>
        <end position="381"/>
    </location>
</feature>
<dbReference type="InterPro" id="IPR025943">
    <property type="entry name" value="Sigma_54_int_dom_ATP-bd_2"/>
</dbReference>
<dbReference type="EMBL" id="PDOF01000002">
    <property type="protein sequence ID" value="PYZ96749.1"/>
    <property type="molecule type" value="Genomic_DNA"/>
</dbReference>
<dbReference type="AlphaFoldDB" id="A0A2W0HIX4"/>
<dbReference type="SMART" id="SM00382">
    <property type="entry name" value="AAA"/>
    <property type="match status" value="1"/>
</dbReference>
<dbReference type="Pfam" id="PF25601">
    <property type="entry name" value="AAA_lid_14"/>
    <property type="match status" value="1"/>
</dbReference>
<protein>
    <recommendedName>
        <fullName evidence="4">HTH-type transcriptional regulatory protein TyrR</fullName>
    </recommendedName>
</protein>
<dbReference type="PROSITE" id="PS50113">
    <property type="entry name" value="PAC"/>
    <property type="match status" value="1"/>
</dbReference>
<dbReference type="InterPro" id="IPR000014">
    <property type="entry name" value="PAS"/>
</dbReference>
<organism evidence="9 10">
    <name type="scientific">Alteribacter lacisalsi</name>
    <dbReference type="NCBI Taxonomy" id="2045244"/>
    <lineage>
        <taxon>Bacteria</taxon>
        <taxon>Bacillati</taxon>
        <taxon>Bacillota</taxon>
        <taxon>Bacilli</taxon>
        <taxon>Bacillales</taxon>
        <taxon>Bacillaceae</taxon>
        <taxon>Alteribacter</taxon>
    </lineage>
</organism>
<feature type="coiled-coil region" evidence="5">
    <location>
        <begin position="118"/>
        <end position="145"/>
    </location>
</feature>
<keyword evidence="5" id="KW-0175">Coiled coil</keyword>
<dbReference type="Gene3D" id="1.10.10.60">
    <property type="entry name" value="Homeodomain-like"/>
    <property type="match status" value="1"/>
</dbReference>
<dbReference type="Pfam" id="PF00158">
    <property type="entry name" value="Sigma54_activat"/>
    <property type="match status" value="1"/>
</dbReference>
<evidence type="ECO:0000259" key="8">
    <source>
        <dbReference type="PROSITE" id="PS50113"/>
    </source>
</evidence>
<evidence type="ECO:0000256" key="2">
    <source>
        <dbReference type="ARBA" id="ARBA00022797"/>
    </source>
</evidence>
<dbReference type="SUPFAM" id="SSF52540">
    <property type="entry name" value="P-loop containing nucleoside triphosphate hydrolases"/>
    <property type="match status" value="1"/>
</dbReference>
<dbReference type="InterPro" id="IPR027417">
    <property type="entry name" value="P-loop_NTPase"/>
</dbReference>
<dbReference type="OrthoDB" id="9771372at2"/>
<gene>
    <name evidence="9" type="ORF">CR205_13755</name>
</gene>
<dbReference type="Gene3D" id="3.40.50.300">
    <property type="entry name" value="P-loop containing nucleotide triphosphate hydrolases"/>
    <property type="match status" value="1"/>
</dbReference>
<dbReference type="GO" id="GO:0005524">
    <property type="term" value="F:ATP binding"/>
    <property type="evidence" value="ECO:0007669"/>
    <property type="project" value="UniProtKB-KW"/>
</dbReference>
<dbReference type="Pfam" id="PF18024">
    <property type="entry name" value="HTH_50"/>
    <property type="match status" value="1"/>
</dbReference>
<dbReference type="PROSITE" id="PS00676">
    <property type="entry name" value="SIGMA54_INTERACT_2"/>
    <property type="match status" value="1"/>
</dbReference>
<evidence type="ECO:0000259" key="6">
    <source>
        <dbReference type="PROSITE" id="PS50045"/>
    </source>
</evidence>
<dbReference type="SMART" id="SM00091">
    <property type="entry name" value="PAS"/>
    <property type="match status" value="1"/>
</dbReference>
<keyword evidence="3" id="KW-0067">ATP-binding</keyword>
<evidence type="ECO:0000256" key="4">
    <source>
        <dbReference type="ARBA" id="ARBA00029500"/>
    </source>
</evidence>
<dbReference type="CDD" id="cd00130">
    <property type="entry name" value="PAS"/>
    <property type="match status" value="1"/>
</dbReference>
<dbReference type="PROSITE" id="PS50112">
    <property type="entry name" value="PAS"/>
    <property type="match status" value="1"/>
</dbReference>
<evidence type="ECO:0000313" key="9">
    <source>
        <dbReference type="EMBL" id="PYZ96749.1"/>
    </source>
</evidence>
<keyword evidence="2" id="KW-0058">Aromatic hydrocarbons catabolism</keyword>
<dbReference type="FunFam" id="3.40.50.300:FF:000006">
    <property type="entry name" value="DNA-binding transcriptional regulator NtrC"/>
    <property type="match status" value="1"/>
</dbReference>
<dbReference type="GO" id="GO:0006355">
    <property type="term" value="P:regulation of DNA-templated transcription"/>
    <property type="evidence" value="ECO:0007669"/>
    <property type="project" value="InterPro"/>
</dbReference>
<evidence type="ECO:0000256" key="3">
    <source>
        <dbReference type="ARBA" id="ARBA00022840"/>
    </source>
</evidence>
<dbReference type="InterPro" id="IPR009057">
    <property type="entry name" value="Homeodomain-like_sf"/>
</dbReference>
<evidence type="ECO:0000313" key="10">
    <source>
        <dbReference type="Proteomes" id="UP000248066"/>
    </source>
</evidence>
<dbReference type="InterPro" id="IPR002078">
    <property type="entry name" value="Sigma_54_int"/>
</dbReference>
<dbReference type="InterPro" id="IPR025662">
    <property type="entry name" value="Sigma_54_int_dom_ATP-bd_1"/>
</dbReference>
<dbReference type="InterPro" id="IPR000700">
    <property type="entry name" value="PAS-assoc_C"/>
</dbReference>
<dbReference type="Proteomes" id="UP000248066">
    <property type="component" value="Unassembled WGS sequence"/>
</dbReference>
<proteinExistence type="predicted"/>
<dbReference type="InterPro" id="IPR035965">
    <property type="entry name" value="PAS-like_dom_sf"/>
</dbReference>
<dbReference type="PROSITE" id="PS00675">
    <property type="entry name" value="SIGMA54_INTERACT_1"/>
    <property type="match status" value="1"/>
</dbReference>
<dbReference type="InterPro" id="IPR003593">
    <property type="entry name" value="AAA+_ATPase"/>
</dbReference>
<reference evidence="9 10" key="1">
    <citation type="submission" date="2017-10" db="EMBL/GenBank/DDBJ databases">
        <title>Bacillus sp. nov., a halophilic bacterium isolated from a Yangshapao Lake.</title>
        <authorList>
            <person name="Wang H."/>
        </authorList>
    </citation>
    <scope>NUCLEOTIDE SEQUENCE [LARGE SCALE GENOMIC DNA]</scope>
    <source>
        <strain evidence="9 10">YSP-3</strain>
    </source>
</reference>
<sequence length="457" mass="51924">MSHDQSRTHHESEAILQALKDDLLVTDRNGTIMSVSDATKKLYGIEDRDVLGTTVYQLEKEGVFTPIVTPLVLEQKDRVNVIQTTYFGKKLLITGVPVFDENGDVWRIASYSHDITEMAKMENHLKDMQDEMTRVKNELDQLRRISFGYSDFFVESPLMKSCLRTAEQVADVDVNVLLLGESGVGKTHIAKMIHQQSPRKDGPFIEVNCGSIPESLFEAEFFGYEGGSFTGASRKGKPGLAETADGGTLFLDEIGELNLSLQVKILKFIQEKQFYRVGGTKPKTLDFRLIAATNQPLEEQVAAKTFREDLYFRLSVVPIQIPPLRERPEDLTPLVTHFVKMFGEKYSREKVLDDAVMQELYMQEWKGNVRELMNLIERLIVTSPSHVITHSDLPETYRHFSGKLQSGAEVPLKTTLEEVEEQVLRQAKQRWQTTIKIAEALGISQPSVVRKLKKYRI</sequence>
<dbReference type="PANTHER" id="PTHR32071">
    <property type="entry name" value="TRANSCRIPTIONAL REGULATORY PROTEIN"/>
    <property type="match status" value="1"/>
</dbReference>
<name>A0A2W0HIX4_9BACI</name>
<dbReference type="InterPro" id="IPR030828">
    <property type="entry name" value="HTH_TyrR"/>
</dbReference>
<dbReference type="PROSITE" id="PS50045">
    <property type="entry name" value="SIGMA54_INTERACT_4"/>
    <property type="match status" value="1"/>
</dbReference>
<keyword evidence="1" id="KW-0547">Nucleotide-binding</keyword>
<feature type="domain" description="PAC" evidence="8">
    <location>
        <begin position="75"/>
        <end position="127"/>
    </location>
</feature>
<dbReference type="NCBIfam" id="TIGR00229">
    <property type="entry name" value="sensory_box"/>
    <property type="match status" value="1"/>
</dbReference>
<dbReference type="Gene3D" id="3.30.450.20">
    <property type="entry name" value="PAS domain"/>
    <property type="match status" value="1"/>
</dbReference>
<dbReference type="Gene3D" id="1.10.8.60">
    <property type="match status" value="1"/>
</dbReference>
<comment type="caution">
    <text evidence="9">The sequence shown here is derived from an EMBL/GenBank/DDBJ whole genome shotgun (WGS) entry which is preliminary data.</text>
</comment>
<dbReference type="Pfam" id="PF13426">
    <property type="entry name" value="PAS_9"/>
    <property type="match status" value="1"/>
</dbReference>
<dbReference type="GO" id="GO:0003677">
    <property type="term" value="F:DNA binding"/>
    <property type="evidence" value="ECO:0007669"/>
    <property type="project" value="UniProtKB-KW"/>
</dbReference>
<feature type="domain" description="PAS" evidence="7">
    <location>
        <begin position="8"/>
        <end position="58"/>
    </location>
</feature>
<evidence type="ECO:0000256" key="1">
    <source>
        <dbReference type="ARBA" id="ARBA00022741"/>
    </source>
</evidence>
<dbReference type="CDD" id="cd00009">
    <property type="entry name" value="AAA"/>
    <property type="match status" value="1"/>
</dbReference>
<dbReference type="SUPFAM" id="SSF46689">
    <property type="entry name" value="Homeodomain-like"/>
    <property type="match status" value="1"/>
</dbReference>
<dbReference type="InterPro" id="IPR058031">
    <property type="entry name" value="AAA_lid_NorR"/>
</dbReference>
<keyword evidence="10" id="KW-1185">Reference proteome</keyword>
<dbReference type="SUPFAM" id="SSF55785">
    <property type="entry name" value="PYP-like sensor domain (PAS domain)"/>
    <property type="match status" value="1"/>
</dbReference>
<dbReference type="RefSeq" id="WP_110520687.1">
    <property type="nucleotide sequence ID" value="NZ_PDOF01000002.1"/>
</dbReference>
<evidence type="ECO:0000259" key="7">
    <source>
        <dbReference type="PROSITE" id="PS50112"/>
    </source>
</evidence>
<evidence type="ECO:0000256" key="5">
    <source>
        <dbReference type="SAM" id="Coils"/>
    </source>
</evidence>